<evidence type="ECO:0000313" key="5">
    <source>
        <dbReference type="WBParaSite" id="ACRNAN_scaffold2804.g9126.t1"/>
    </source>
</evidence>
<keyword evidence="1" id="KW-0862">Zinc</keyword>
<keyword evidence="1" id="KW-0863">Zinc-finger</keyword>
<dbReference type="PROSITE" id="PS50157">
    <property type="entry name" value="ZINC_FINGER_C2H2_2"/>
    <property type="match status" value="1"/>
</dbReference>
<feature type="compositionally biased region" description="Polar residues" evidence="2">
    <location>
        <begin position="1"/>
        <end position="23"/>
    </location>
</feature>
<feature type="region of interest" description="Disordered" evidence="2">
    <location>
        <begin position="1"/>
        <end position="92"/>
    </location>
</feature>
<reference evidence="5" key="1">
    <citation type="submission" date="2022-11" db="UniProtKB">
        <authorList>
            <consortium name="WormBaseParasite"/>
        </authorList>
    </citation>
    <scope>IDENTIFICATION</scope>
</reference>
<evidence type="ECO:0000259" key="3">
    <source>
        <dbReference type="PROSITE" id="PS50157"/>
    </source>
</evidence>
<feature type="region of interest" description="Disordered" evidence="2">
    <location>
        <begin position="309"/>
        <end position="382"/>
    </location>
</feature>
<evidence type="ECO:0000256" key="1">
    <source>
        <dbReference type="PROSITE-ProRule" id="PRU00042"/>
    </source>
</evidence>
<sequence>MVSIQPQSQYITDFNSPINSSMDKNPLAMLEKTCETIGLPDTPAKKSQNSPKSKDGSPTNGTDAKKDESSHNSTSNKKKDDAAKSPKVNSAVEKKITHGCEPSTSMAGMFPGFPAAAMFQRYLPFGANGAPMMPPTAAGFPNHSAPFGMLPFGPVPVSAAMPHPGMVPGMPQLCGPMPTPHIVNGRPCMTPGCQTCAISAAHAHAAAIAASMGIGVPQMAAAQNQADMMQQFLQMQFLAAMQQQYVNPAAQNGVQLPPTSNSKSVDAYNNLMAAACGQLSRQVCPYVENNVPCGKTFANPEEMLHHYKAHLPSPPTTMPNPTTAPTHTSTTNGVTSSTPTSSEKKPTTSSPKTNGISLPSPNSANRFHPYGRPSSTANPAAVAQAQAQMQAQAASMAQAQQQMQMQQMLMQAFTAGLIPPQPGAPMPNSGIPVSAAFGMPPTVNPAAFNPAAFQAMYANRMLGAGIPGMPHT</sequence>
<feature type="domain" description="C2H2-type" evidence="3">
    <location>
        <begin position="282"/>
        <end position="315"/>
    </location>
</feature>
<protein>
    <submittedName>
        <fullName evidence="5">C2H2-type domain-containing protein</fullName>
    </submittedName>
</protein>
<dbReference type="InterPro" id="IPR013087">
    <property type="entry name" value="Znf_C2H2_type"/>
</dbReference>
<dbReference type="Proteomes" id="UP000887540">
    <property type="component" value="Unplaced"/>
</dbReference>
<keyword evidence="1" id="KW-0479">Metal-binding</keyword>
<name>A0A914DL91_9BILA</name>
<feature type="compositionally biased region" description="Low complexity" evidence="2">
    <location>
        <begin position="319"/>
        <end position="353"/>
    </location>
</feature>
<dbReference type="GO" id="GO:0008270">
    <property type="term" value="F:zinc ion binding"/>
    <property type="evidence" value="ECO:0007669"/>
    <property type="project" value="UniProtKB-KW"/>
</dbReference>
<evidence type="ECO:0000313" key="4">
    <source>
        <dbReference type="Proteomes" id="UP000887540"/>
    </source>
</evidence>
<evidence type="ECO:0000256" key="2">
    <source>
        <dbReference type="SAM" id="MobiDB-lite"/>
    </source>
</evidence>
<dbReference type="AlphaFoldDB" id="A0A914DL91"/>
<keyword evidence="4" id="KW-1185">Reference proteome</keyword>
<feature type="compositionally biased region" description="Polar residues" evidence="2">
    <location>
        <begin position="45"/>
        <end position="62"/>
    </location>
</feature>
<proteinExistence type="predicted"/>
<feature type="compositionally biased region" description="Polar residues" evidence="2">
    <location>
        <begin position="354"/>
        <end position="365"/>
    </location>
</feature>
<dbReference type="WBParaSite" id="ACRNAN_scaffold2804.g9126.t1">
    <property type="protein sequence ID" value="ACRNAN_scaffold2804.g9126.t1"/>
    <property type="gene ID" value="ACRNAN_scaffold2804.g9126"/>
</dbReference>
<accession>A0A914DL91</accession>
<organism evidence="4 5">
    <name type="scientific">Acrobeloides nanus</name>
    <dbReference type="NCBI Taxonomy" id="290746"/>
    <lineage>
        <taxon>Eukaryota</taxon>
        <taxon>Metazoa</taxon>
        <taxon>Ecdysozoa</taxon>
        <taxon>Nematoda</taxon>
        <taxon>Chromadorea</taxon>
        <taxon>Rhabditida</taxon>
        <taxon>Tylenchina</taxon>
        <taxon>Cephalobomorpha</taxon>
        <taxon>Cephaloboidea</taxon>
        <taxon>Cephalobidae</taxon>
        <taxon>Acrobeloides</taxon>
    </lineage>
</organism>